<dbReference type="AlphaFoldDB" id="A0AAW1RIW8"/>
<protein>
    <submittedName>
        <fullName evidence="1">Uncharacterized protein</fullName>
    </submittedName>
</protein>
<evidence type="ECO:0000313" key="1">
    <source>
        <dbReference type="EMBL" id="KAK9833503.1"/>
    </source>
</evidence>
<reference evidence="1 2" key="1">
    <citation type="journal article" date="2024" name="Nat. Commun.">
        <title>Phylogenomics reveals the evolutionary origins of lichenization in chlorophyte algae.</title>
        <authorList>
            <person name="Puginier C."/>
            <person name="Libourel C."/>
            <person name="Otte J."/>
            <person name="Skaloud P."/>
            <person name="Haon M."/>
            <person name="Grisel S."/>
            <person name="Petersen M."/>
            <person name="Berrin J.G."/>
            <person name="Delaux P.M."/>
            <person name="Dal Grande F."/>
            <person name="Keller J."/>
        </authorList>
    </citation>
    <scope>NUCLEOTIDE SEQUENCE [LARGE SCALE GENOMIC DNA]</scope>
    <source>
        <strain evidence="1 2">SAG 2523</strain>
    </source>
</reference>
<keyword evidence="2" id="KW-1185">Reference proteome</keyword>
<name>A0AAW1RIW8_9CHLO</name>
<gene>
    <name evidence="1" type="ORF">WJX84_006655</name>
</gene>
<organism evidence="1 2">
    <name type="scientific">Apatococcus fuscideae</name>
    <dbReference type="NCBI Taxonomy" id="2026836"/>
    <lineage>
        <taxon>Eukaryota</taxon>
        <taxon>Viridiplantae</taxon>
        <taxon>Chlorophyta</taxon>
        <taxon>core chlorophytes</taxon>
        <taxon>Trebouxiophyceae</taxon>
        <taxon>Chlorellales</taxon>
        <taxon>Chlorellaceae</taxon>
        <taxon>Apatococcus</taxon>
    </lineage>
</organism>
<dbReference type="Proteomes" id="UP001485043">
    <property type="component" value="Unassembled WGS sequence"/>
</dbReference>
<dbReference type="EMBL" id="JALJOV010002159">
    <property type="protein sequence ID" value="KAK9833503.1"/>
    <property type="molecule type" value="Genomic_DNA"/>
</dbReference>
<proteinExistence type="predicted"/>
<sequence>MHDKLLARRLVDIAASEGDALTWINIVWEGHSTHTSAGMPLFWQGRIPDRGLLYLDYISAERCNAGQEPGSDMEVAEMLRRSGVLSPRRAAAGPGWPLTSPKGPCTDQLCRLRIASPKLNVTAAQVKSLLPGLRPGPERVEAVVTLYNRLIDPENLWVVIYALKGLEQSTAMLRLGLRATFNPRRCSHHFNLDCSNPEHAEVAKKLVDIAVRMMESKTWFNIRVAGKLKTMVENSTMWAVLTTTSFTPLLEMDIMGPDAYEVLGYTEERFQQMAGSERSESLTRCAARMENTRLKQMHWYYSEGSGPPVVEPMQGLSPLRSGDSLDLSLMGKLQEQALGSPRSGTPMTPIQNVFNVDNHTPPWTAHWERIVRQTILLESRDTSPLTDIFRRFIEPDTDHMSLQQLREAMLAHGHTKSEAQYADQMARRVLHKALPAAGSAQQESANSLLALLVYDDFERIWTADFSQALTAKNLARTV</sequence>
<accession>A0AAW1RIW8</accession>
<evidence type="ECO:0000313" key="2">
    <source>
        <dbReference type="Proteomes" id="UP001485043"/>
    </source>
</evidence>
<comment type="caution">
    <text evidence="1">The sequence shown here is derived from an EMBL/GenBank/DDBJ whole genome shotgun (WGS) entry which is preliminary data.</text>
</comment>